<evidence type="ECO:0000256" key="9">
    <source>
        <dbReference type="ARBA" id="ARBA00023136"/>
    </source>
</evidence>
<evidence type="ECO:0000256" key="8">
    <source>
        <dbReference type="ARBA" id="ARBA00022989"/>
    </source>
</evidence>
<comment type="subcellular location">
    <subcellularLocation>
        <location evidence="1">Cell membrane</location>
        <topology evidence="1">Single-pass type I membrane protein</topology>
    </subcellularLocation>
</comment>
<keyword evidence="4" id="KW-0433">Leucine-rich repeat</keyword>
<evidence type="ECO:0000256" key="5">
    <source>
        <dbReference type="ARBA" id="ARBA00022692"/>
    </source>
</evidence>
<accession>A0AAN9T495</accession>
<evidence type="ECO:0000256" key="4">
    <source>
        <dbReference type="ARBA" id="ARBA00022614"/>
    </source>
</evidence>
<keyword evidence="6" id="KW-0732">Signal</keyword>
<evidence type="ECO:0000313" key="13">
    <source>
        <dbReference type="EMBL" id="KAK7406422.1"/>
    </source>
</evidence>
<feature type="region of interest" description="Disordered" evidence="11">
    <location>
        <begin position="52"/>
        <end position="98"/>
    </location>
</feature>
<gene>
    <name evidence="13" type="ORF">VNO78_08046</name>
</gene>
<keyword evidence="5 12" id="KW-0812">Transmembrane</keyword>
<evidence type="ECO:0000313" key="14">
    <source>
        <dbReference type="Proteomes" id="UP001386955"/>
    </source>
</evidence>
<evidence type="ECO:0000256" key="3">
    <source>
        <dbReference type="ARBA" id="ARBA00022475"/>
    </source>
</evidence>
<evidence type="ECO:0000256" key="2">
    <source>
        <dbReference type="ARBA" id="ARBA00009592"/>
    </source>
</evidence>
<reference evidence="13 14" key="1">
    <citation type="submission" date="2024-01" db="EMBL/GenBank/DDBJ databases">
        <title>The genomes of 5 underutilized Papilionoideae crops provide insights into root nodulation and disease resistanc.</title>
        <authorList>
            <person name="Jiang F."/>
        </authorList>
    </citation>
    <scope>NUCLEOTIDE SEQUENCE [LARGE SCALE GENOMIC DNA]</scope>
    <source>
        <strain evidence="13">DUOXIRENSHENG_FW03</strain>
        <tissue evidence="13">Leaves</tissue>
    </source>
</reference>
<dbReference type="Pfam" id="PF00560">
    <property type="entry name" value="LRR_1"/>
    <property type="match status" value="3"/>
</dbReference>
<dbReference type="FunFam" id="3.80.10.10:FF:000734">
    <property type="entry name" value="Receptor-like protein 44"/>
    <property type="match status" value="1"/>
</dbReference>
<keyword evidence="7" id="KW-0677">Repeat</keyword>
<keyword evidence="10" id="KW-0325">Glycoprotein</keyword>
<dbReference type="SUPFAM" id="SSF52058">
    <property type="entry name" value="L domain-like"/>
    <property type="match status" value="1"/>
</dbReference>
<dbReference type="GO" id="GO:0005886">
    <property type="term" value="C:plasma membrane"/>
    <property type="evidence" value="ECO:0007669"/>
    <property type="project" value="UniProtKB-SubCell"/>
</dbReference>
<protein>
    <submittedName>
        <fullName evidence="13">Uncharacterized protein</fullName>
    </submittedName>
</protein>
<keyword evidence="14" id="KW-1185">Reference proteome</keyword>
<dbReference type="PANTHER" id="PTHR48007:SF4">
    <property type="entry name" value="LEUCINE-RICH REPEAT RECEPTOR-LIKE PROTEIN KINASE PXC1"/>
    <property type="match status" value="1"/>
</dbReference>
<evidence type="ECO:0000256" key="10">
    <source>
        <dbReference type="ARBA" id="ARBA00023180"/>
    </source>
</evidence>
<dbReference type="EMBL" id="JAYMYS010000002">
    <property type="protein sequence ID" value="KAK7406422.1"/>
    <property type="molecule type" value="Genomic_DNA"/>
</dbReference>
<comment type="caution">
    <text evidence="13">The sequence shown here is derived from an EMBL/GenBank/DDBJ whole genome shotgun (WGS) entry which is preliminary data.</text>
</comment>
<dbReference type="InterPro" id="IPR046959">
    <property type="entry name" value="PRK1-6/SRF4-like"/>
</dbReference>
<keyword evidence="8 12" id="KW-1133">Transmembrane helix</keyword>
<evidence type="ECO:0000256" key="12">
    <source>
        <dbReference type="SAM" id="Phobius"/>
    </source>
</evidence>
<dbReference type="InterPro" id="IPR001611">
    <property type="entry name" value="Leu-rich_rpt"/>
</dbReference>
<dbReference type="PRINTS" id="PR00019">
    <property type="entry name" value="LEURICHRPT"/>
</dbReference>
<sequence>MSLASSRCLRPHICRSSLPTNSNPEGPTQSLPASFYNLVFFSFALTSPSARTHARTHARAIPTRAKLTTRPNPSHKGPKEKKYMKTKASSKGEAGVGLKRDRFSKKKWRLVSSRLVSVSGFSLTEANREKINSDMSGCGGIRSEGVGELDESGGGIRKKAAGMDVGSVLLLWWVALIPGIASDPSDEACLTHLSQSLQDPKKLLHNWKEENFAKPCNDSTSNLQGAICNNGRIYKLSLNNFSLRGTISPFLSNCTNLQALDLSSNFLTGPIPPELQSLVNLAVLNLSSNRLQGPIPPQLTLCAYLNIIDLHNNLLTGPIPQQLGLLVRLSAFDVSNNRLSGPIPPSLSNRTSNLPRFNATSFLGNKDLYGYPLPPLRNRGLSVLAIVGIGLGSGLASLVISFTGVCIWLKITERNMALQEGKITHLMPDY</sequence>
<feature type="compositionally biased region" description="Basic residues" evidence="11">
    <location>
        <begin position="76"/>
        <end position="85"/>
    </location>
</feature>
<dbReference type="PANTHER" id="PTHR48007">
    <property type="entry name" value="LEUCINE-RICH REPEAT RECEPTOR-LIKE PROTEIN KINASE PXC1"/>
    <property type="match status" value="1"/>
</dbReference>
<dbReference type="Gene3D" id="3.80.10.10">
    <property type="entry name" value="Ribonuclease Inhibitor"/>
    <property type="match status" value="2"/>
</dbReference>
<evidence type="ECO:0000256" key="7">
    <source>
        <dbReference type="ARBA" id="ARBA00022737"/>
    </source>
</evidence>
<keyword evidence="9 12" id="KW-0472">Membrane</keyword>
<proteinExistence type="inferred from homology"/>
<comment type="similarity">
    <text evidence="2">Belongs to the RLP family.</text>
</comment>
<evidence type="ECO:0000256" key="1">
    <source>
        <dbReference type="ARBA" id="ARBA00004251"/>
    </source>
</evidence>
<organism evidence="13 14">
    <name type="scientific">Psophocarpus tetragonolobus</name>
    <name type="common">Winged bean</name>
    <name type="synonym">Dolichos tetragonolobus</name>
    <dbReference type="NCBI Taxonomy" id="3891"/>
    <lineage>
        <taxon>Eukaryota</taxon>
        <taxon>Viridiplantae</taxon>
        <taxon>Streptophyta</taxon>
        <taxon>Embryophyta</taxon>
        <taxon>Tracheophyta</taxon>
        <taxon>Spermatophyta</taxon>
        <taxon>Magnoliopsida</taxon>
        <taxon>eudicotyledons</taxon>
        <taxon>Gunneridae</taxon>
        <taxon>Pentapetalae</taxon>
        <taxon>rosids</taxon>
        <taxon>fabids</taxon>
        <taxon>Fabales</taxon>
        <taxon>Fabaceae</taxon>
        <taxon>Papilionoideae</taxon>
        <taxon>50 kb inversion clade</taxon>
        <taxon>NPAAA clade</taxon>
        <taxon>indigoferoid/millettioid clade</taxon>
        <taxon>Phaseoleae</taxon>
        <taxon>Psophocarpus</taxon>
    </lineage>
</organism>
<evidence type="ECO:0000256" key="6">
    <source>
        <dbReference type="ARBA" id="ARBA00022729"/>
    </source>
</evidence>
<dbReference type="AlphaFoldDB" id="A0AAN9T495"/>
<dbReference type="InterPro" id="IPR032675">
    <property type="entry name" value="LRR_dom_sf"/>
</dbReference>
<keyword evidence="3" id="KW-1003">Cell membrane</keyword>
<dbReference type="Proteomes" id="UP001386955">
    <property type="component" value="Unassembled WGS sequence"/>
</dbReference>
<dbReference type="FunFam" id="3.80.10.10:FF:000129">
    <property type="entry name" value="Leucine-rich repeat receptor-like kinase"/>
    <property type="match status" value="1"/>
</dbReference>
<name>A0AAN9T495_PSOTE</name>
<evidence type="ECO:0000256" key="11">
    <source>
        <dbReference type="SAM" id="MobiDB-lite"/>
    </source>
</evidence>
<feature type="transmembrane region" description="Helical" evidence="12">
    <location>
        <begin position="383"/>
        <end position="409"/>
    </location>
</feature>